<name>A0ABN8J7A2_9NEOP</name>
<feature type="region of interest" description="Disordered" evidence="1">
    <location>
        <begin position="47"/>
        <end position="74"/>
    </location>
</feature>
<gene>
    <name evidence="2" type="ORF">IPOD504_LOCUS15425</name>
</gene>
<proteinExistence type="predicted"/>
<evidence type="ECO:0000313" key="3">
    <source>
        <dbReference type="Proteomes" id="UP000837857"/>
    </source>
</evidence>
<evidence type="ECO:0000256" key="1">
    <source>
        <dbReference type="SAM" id="MobiDB-lite"/>
    </source>
</evidence>
<reference evidence="2" key="1">
    <citation type="submission" date="2022-03" db="EMBL/GenBank/DDBJ databases">
        <authorList>
            <person name="Martin H S."/>
        </authorList>
    </citation>
    <scope>NUCLEOTIDE SEQUENCE</scope>
</reference>
<sequence>MILGGHLLESFAGDCISARIGSGPPVASAMPDLPPSKQTFAALINGHANGRYRQPPGRVPRRRRRPVKRPSKFKREIDSDAIWKSLRSDTLTRPDRLFSRAPTQNQRRGFVTPPAFN</sequence>
<dbReference type="EMBL" id="OW152819">
    <property type="protein sequence ID" value="CAH2072981.1"/>
    <property type="molecule type" value="Genomic_DNA"/>
</dbReference>
<organism evidence="2 3">
    <name type="scientific">Iphiclides podalirius</name>
    <name type="common">scarce swallowtail</name>
    <dbReference type="NCBI Taxonomy" id="110791"/>
    <lineage>
        <taxon>Eukaryota</taxon>
        <taxon>Metazoa</taxon>
        <taxon>Ecdysozoa</taxon>
        <taxon>Arthropoda</taxon>
        <taxon>Hexapoda</taxon>
        <taxon>Insecta</taxon>
        <taxon>Pterygota</taxon>
        <taxon>Neoptera</taxon>
        <taxon>Endopterygota</taxon>
        <taxon>Lepidoptera</taxon>
        <taxon>Glossata</taxon>
        <taxon>Ditrysia</taxon>
        <taxon>Papilionoidea</taxon>
        <taxon>Papilionidae</taxon>
        <taxon>Papilioninae</taxon>
        <taxon>Iphiclides</taxon>
    </lineage>
</organism>
<evidence type="ECO:0000313" key="2">
    <source>
        <dbReference type="EMBL" id="CAH2072981.1"/>
    </source>
</evidence>
<keyword evidence="3" id="KW-1185">Reference proteome</keyword>
<feature type="region of interest" description="Disordered" evidence="1">
    <location>
        <begin position="94"/>
        <end position="117"/>
    </location>
</feature>
<protein>
    <submittedName>
        <fullName evidence="2">Uncharacterized protein</fullName>
    </submittedName>
</protein>
<dbReference type="Proteomes" id="UP000837857">
    <property type="component" value="Chromosome 7"/>
</dbReference>
<feature type="non-terminal residue" evidence="2">
    <location>
        <position position="1"/>
    </location>
</feature>
<feature type="compositionally biased region" description="Basic residues" evidence="1">
    <location>
        <begin position="59"/>
        <end position="72"/>
    </location>
</feature>
<accession>A0ABN8J7A2</accession>